<protein>
    <submittedName>
        <fullName evidence="1">Uncharacterized protein</fullName>
    </submittedName>
</protein>
<accession>A0AAQ4DNV8</accession>
<evidence type="ECO:0000313" key="2">
    <source>
        <dbReference type="Proteomes" id="UP001321473"/>
    </source>
</evidence>
<dbReference type="Proteomes" id="UP001321473">
    <property type="component" value="Unassembled WGS sequence"/>
</dbReference>
<evidence type="ECO:0000313" key="1">
    <source>
        <dbReference type="EMBL" id="KAK8764148.1"/>
    </source>
</evidence>
<keyword evidence="2" id="KW-1185">Reference proteome</keyword>
<comment type="caution">
    <text evidence="1">The sequence shown here is derived from an EMBL/GenBank/DDBJ whole genome shotgun (WGS) entry which is preliminary data.</text>
</comment>
<reference evidence="1 2" key="1">
    <citation type="journal article" date="2023" name="Arcadia Sci">
        <title>De novo assembly of a long-read Amblyomma americanum tick genome.</title>
        <authorList>
            <person name="Chou S."/>
            <person name="Poskanzer K.E."/>
            <person name="Rollins M."/>
            <person name="Thuy-Boun P.S."/>
        </authorList>
    </citation>
    <scope>NUCLEOTIDE SEQUENCE [LARGE SCALE GENOMIC DNA]</scope>
    <source>
        <strain evidence="1">F_SG_1</strain>
        <tissue evidence="1">Salivary glands</tissue>
    </source>
</reference>
<dbReference type="EMBL" id="JARKHS020028627">
    <property type="protein sequence ID" value="KAK8764148.1"/>
    <property type="molecule type" value="Genomic_DNA"/>
</dbReference>
<organism evidence="1 2">
    <name type="scientific">Amblyomma americanum</name>
    <name type="common">Lone star tick</name>
    <dbReference type="NCBI Taxonomy" id="6943"/>
    <lineage>
        <taxon>Eukaryota</taxon>
        <taxon>Metazoa</taxon>
        <taxon>Ecdysozoa</taxon>
        <taxon>Arthropoda</taxon>
        <taxon>Chelicerata</taxon>
        <taxon>Arachnida</taxon>
        <taxon>Acari</taxon>
        <taxon>Parasitiformes</taxon>
        <taxon>Ixodida</taxon>
        <taxon>Ixodoidea</taxon>
        <taxon>Ixodidae</taxon>
        <taxon>Amblyomminae</taxon>
        <taxon>Amblyomma</taxon>
    </lineage>
</organism>
<dbReference type="AlphaFoldDB" id="A0AAQ4DNV8"/>
<proteinExistence type="predicted"/>
<gene>
    <name evidence="1" type="ORF">V5799_033243</name>
</gene>
<name>A0AAQ4DNV8_AMBAM</name>
<sequence length="67" mass="7257">MADDPIPDARHSWEEALKCNARHYEGSGGKDHWAAEKKIPLPACRAADGSRPMPCHHCGMLCAAQCG</sequence>